<dbReference type="EMBL" id="JFHC01000005">
    <property type="protein sequence ID" value="KDR43845.1"/>
    <property type="molecule type" value="Genomic_DNA"/>
</dbReference>
<dbReference type="Proteomes" id="UP000027466">
    <property type="component" value="Unassembled WGS sequence"/>
</dbReference>
<dbReference type="PANTHER" id="PTHR36919">
    <property type="entry name" value="BLR1215 PROTEIN"/>
    <property type="match status" value="1"/>
</dbReference>
<keyword evidence="1" id="KW-0732">Signal</keyword>
<organism evidence="3 4">
    <name type="scientific">Caballeronia glathei</name>
    <dbReference type="NCBI Taxonomy" id="60547"/>
    <lineage>
        <taxon>Bacteria</taxon>
        <taxon>Pseudomonadati</taxon>
        <taxon>Pseudomonadota</taxon>
        <taxon>Betaproteobacteria</taxon>
        <taxon>Burkholderiales</taxon>
        <taxon>Burkholderiaceae</taxon>
        <taxon>Caballeronia</taxon>
    </lineage>
</organism>
<comment type="caution">
    <text evidence="3">The sequence shown here is derived from an EMBL/GenBank/DDBJ whole genome shotgun (WGS) entry which is preliminary data.</text>
</comment>
<name>A0A069PTB5_9BURK</name>
<dbReference type="PANTHER" id="PTHR36919:SF3">
    <property type="entry name" value="BLL5882 PROTEIN"/>
    <property type="match status" value="1"/>
</dbReference>
<feature type="chain" id="PRO_5007372572" description="DUF2147 domain-containing protein" evidence="1">
    <location>
        <begin position="28"/>
        <end position="154"/>
    </location>
</feature>
<evidence type="ECO:0000256" key="1">
    <source>
        <dbReference type="SAM" id="SignalP"/>
    </source>
</evidence>
<accession>A0A069PTB5</accession>
<proteinExistence type="predicted"/>
<sequence>MTRFTAYAFGRMALAGALVASAGLAMAQSDTPVGTWQTIDDSTGKPKAIVQITEDDAGALNGKILRGLGENDQPERRCTACTDARKDQLVKGMTIITGMKQDGSNWSGGQILDPESGKLYKCKMHLEDGGQKLVVRGYIGVSLLGRSQTWLRQQ</sequence>
<dbReference type="Gene3D" id="2.40.128.520">
    <property type="match status" value="1"/>
</dbReference>
<dbReference type="Pfam" id="PF09917">
    <property type="entry name" value="DUF2147"/>
    <property type="match status" value="1"/>
</dbReference>
<dbReference type="STRING" id="60547.GCA_000751215_03641"/>
<evidence type="ECO:0000313" key="4">
    <source>
        <dbReference type="Proteomes" id="UP000027466"/>
    </source>
</evidence>
<evidence type="ECO:0000259" key="2">
    <source>
        <dbReference type="Pfam" id="PF09917"/>
    </source>
</evidence>
<keyword evidence="4" id="KW-1185">Reference proteome</keyword>
<dbReference type="InterPro" id="IPR019223">
    <property type="entry name" value="DUF2147"/>
</dbReference>
<feature type="domain" description="DUF2147" evidence="2">
    <location>
        <begin position="34"/>
        <end position="152"/>
    </location>
</feature>
<evidence type="ECO:0000313" key="3">
    <source>
        <dbReference type="EMBL" id="KDR43845.1"/>
    </source>
</evidence>
<protein>
    <recommendedName>
        <fullName evidence="2">DUF2147 domain-containing protein</fullName>
    </recommendedName>
</protein>
<feature type="signal peptide" evidence="1">
    <location>
        <begin position="1"/>
        <end position="27"/>
    </location>
</feature>
<dbReference type="AlphaFoldDB" id="A0A069PTB5"/>
<gene>
    <name evidence="3" type="ORF">BG61_29170</name>
</gene>
<dbReference type="RefSeq" id="WP_035934027.1">
    <property type="nucleotide sequence ID" value="NZ_CADFFX010000001.1"/>
</dbReference>
<reference evidence="3 4" key="1">
    <citation type="submission" date="2014-03" db="EMBL/GenBank/DDBJ databases">
        <title>Draft Genome Sequences of Four Burkholderia Strains.</title>
        <authorList>
            <person name="Liu X.Y."/>
            <person name="Li C.X."/>
            <person name="Xu J.H."/>
        </authorList>
    </citation>
    <scope>NUCLEOTIDE SEQUENCE [LARGE SCALE GENOMIC DNA]</scope>
    <source>
        <strain evidence="3 4">DSM 50014</strain>
    </source>
</reference>